<gene>
    <name evidence="5" type="ORF">SK128_007376</name>
</gene>
<dbReference type="InterPro" id="IPR022271">
    <property type="entry name" value="Lipocalin_ApoD"/>
</dbReference>
<dbReference type="PANTHER" id="PTHR10612">
    <property type="entry name" value="APOLIPOPROTEIN D"/>
    <property type="match status" value="1"/>
</dbReference>
<dbReference type="PRINTS" id="PR01273">
    <property type="entry name" value="INVTBRTCOLOR"/>
</dbReference>
<keyword evidence="2" id="KW-1015">Disulfide bond</keyword>
<evidence type="ECO:0000256" key="3">
    <source>
        <dbReference type="PIRNR" id="PIRNR036893"/>
    </source>
</evidence>
<evidence type="ECO:0000313" key="6">
    <source>
        <dbReference type="Proteomes" id="UP001381693"/>
    </source>
</evidence>
<comment type="caution">
    <text evidence="5">The sequence shown here is derived from an EMBL/GenBank/DDBJ whole genome shotgun (WGS) entry which is preliminary data.</text>
</comment>
<proteinExistence type="inferred from homology"/>
<name>A0AAN8WQ99_HALRR</name>
<dbReference type="PIRSF" id="PIRSF036893">
    <property type="entry name" value="Lipocalin_ApoD"/>
    <property type="match status" value="1"/>
</dbReference>
<dbReference type="InterPro" id="IPR000566">
    <property type="entry name" value="Lipocln_cytosolic_FA-bd_dom"/>
</dbReference>
<evidence type="ECO:0000256" key="1">
    <source>
        <dbReference type="ARBA" id="ARBA00006889"/>
    </source>
</evidence>
<feature type="signal peptide" evidence="3">
    <location>
        <begin position="1"/>
        <end position="17"/>
    </location>
</feature>
<accession>A0AAN8WQ99</accession>
<dbReference type="GO" id="GO:0005737">
    <property type="term" value="C:cytoplasm"/>
    <property type="evidence" value="ECO:0007669"/>
    <property type="project" value="TreeGrafter"/>
</dbReference>
<dbReference type="AlphaFoldDB" id="A0AAN8WQ99"/>
<evidence type="ECO:0000256" key="2">
    <source>
        <dbReference type="ARBA" id="ARBA00023157"/>
    </source>
</evidence>
<dbReference type="PANTHER" id="PTHR10612:SF34">
    <property type="entry name" value="APOLIPOPROTEIN D"/>
    <property type="match status" value="1"/>
</dbReference>
<dbReference type="InterPro" id="IPR003057">
    <property type="entry name" value="Invtbrt_color"/>
</dbReference>
<organism evidence="5 6">
    <name type="scientific">Halocaridina rubra</name>
    <name type="common">Hawaiian red shrimp</name>
    <dbReference type="NCBI Taxonomy" id="373956"/>
    <lineage>
        <taxon>Eukaryota</taxon>
        <taxon>Metazoa</taxon>
        <taxon>Ecdysozoa</taxon>
        <taxon>Arthropoda</taxon>
        <taxon>Crustacea</taxon>
        <taxon>Multicrustacea</taxon>
        <taxon>Malacostraca</taxon>
        <taxon>Eumalacostraca</taxon>
        <taxon>Eucarida</taxon>
        <taxon>Decapoda</taxon>
        <taxon>Pleocyemata</taxon>
        <taxon>Caridea</taxon>
        <taxon>Atyoidea</taxon>
        <taxon>Atyidae</taxon>
        <taxon>Halocaridina</taxon>
    </lineage>
</organism>
<evidence type="ECO:0000259" key="4">
    <source>
        <dbReference type="Pfam" id="PF00061"/>
    </source>
</evidence>
<reference evidence="5 6" key="1">
    <citation type="submission" date="2023-11" db="EMBL/GenBank/DDBJ databases">
        <title>Halocaridina rubra genome assembly.</title>
        <authorList>
            <person name="Smith C."/>
        </authorList>
    </citation>
    <scope>NUCLEOTIDE SEQUENCE [LARGE SCALE GENOMIC DNA]</scope>
    <source>
        <strain evidence="5">EP-1</strain>
        <tissue evidence="5">Whole</tissue>
    </source>
</reference>
<dbReference type="SUPFAM" id="SSF50814">
    <property type="entry name" value="Lipocalins"/>
    <property type="match status" value="1"/>
</dbReference>
<keyword evidence="3" id="KW-0732">Signal</keyword>
<dbReference type="GO" id="GO:0031409">
    <property type="term" value="F:pigment binding"/>
    <property type="evidence" value="ECO:0007669"/>
    <property type="project" value="InterPro"/>
</dbReference>
<dbReference type="GO" id="GO:0000302">
    <property type="term" value="P:response to reactive oxygen species"/>
    <property type="evidence" value="ECO:0007669"/>
    <property type="project" value="TreeGrafter"/>
</dbReference>
<protein>
    <submittedName>
        <fullName evidence="5">Crustacyanin-C1 subunit</fullName>
    </submittedName>
</protein>
<dbReference type="Gene3D" id="2.40.128.20">
    <property type="match status" value="1"/>
</dbReference>
<comment type="similarity">
    <text evidence="1 3">Belongs to the calycin superfamily. Lipocalin family.</text>
</comment>
<dbReference type="Pfam" id="PF00061">
    <property type="entry name" value="Lipocalin"/>
    <property type="match status" value="1"/>
</dbReference>
<feature type="domain" description="Lipocalin/cytosolic fatty-acid binding" evidence="4">
    <location>
        <begin position="50"/>
        <end position="186"/>
    </location>
</feature>
<sequence>MLFATLLVVVALASVSADKVPGFVVKGQCPAVDERKLWEEQIPQHSKFGGVWYQYALTENPYQLLEQCVLNDYDFNGKSFDATSTGIDINGNLLKRTGEIAPMPLGDPHLMVAFENSFPAPLVILESDYDNYACLYSCVNYNSDYFSDFGFIHSRNPTLSDAYLKRCETAFKNIGFDTTRFLKTVQGSQCPYDTQRKL</sequence>
<dbReference type="GO" id="GO:0006629">
    <property type="term" value="P:lipid metabolic process"/>
    <property type="evidence" value="ECO:0007669"/>
    <property type="project" value="TreeGrafter"/>
</dbReference>
<dbReference type="InterPro" id="IPR012674">
    <property type="entry name" value="Calycin"/>
</dbReference>
<evidence type="ECO:0000313" key="5">
    <source>
        <dbReference type="EMBL" id="KAK7067093.1"/>
    </source>
</evidence>
<dbReference type="Proteomes" id="UP001381693">
    <property type="component" value="Unassembled WGS sequence"/>
</dbReference>
<keyword evidence="6" id="KW-1185">Reference proteome</keyword>
<feature type="chain" id="PRO_5042675088" evidence="3">
    <location>
        <begin position="18"/>
        <end position="198"/>
    </location>
</feature>
<dbReference type="EMBL" id="JAXCGZ010018928">
    <property type="protein sequence ID" value="KAK7067093.1"/>
    <property type="molecule type" value="Genomic_DNA"/>
</dbReference>